<dbReference type="InParanoid" id="A0A1D2VEN0"/>
<evidence type="ECO:0000313" key="2">
    <source>
        <dbReference type="Proteomes" id="UP000095038"/>
    </source>
</evidence>
<proteinExistence type="predicted"/>
<reference evidence="2" key="1">
    <citation type="submission" date="2016-05" db="EMBL/GenBank/DDBJ databases">
        <title>Comparative genomics of biotechnologically important yeasts.</title>
        <authorList>
            <consortium name="DOE Joint Genome Institute"/>
            <person name="Riley R."/>
            <person name="Haridas S."/>
            <person name="Wolfe K.H."/>
            <person name="Lopes M.R."/>
            <person name="Hittinger C.T."/>
            <person name="Goker M."/>
            <person name="Salamov A."/>
            <person name="Wisecaver J."/>
            <person name="Long T.M."/>
            <person name="Aerts A.L."/>
            <person name="Barry K."/>
            <person name="Choi C."/>
            <person name="Clum A."/>
            <person name="Coughlan A.Y."/>
            <person name="Deshpande S."/>
            <person name="Douglass A.P."/>
            <person name="Hanson S.J."/>
            <person name="Klenk H.-P."/>
            <person name="Labutti K."/>
            <person name="Lapidus A."/>
            <person name="Lindquist E."/>
            <person name="Lipzen A."/>
            <person name="Meier-Kolthoff J.P."/>
            <person name="Ohm R.A."/>
            <person name="Otillar R.P."/>
            <person name="Pangilinan J."/>
            <person name="Peng Y."/>
            <person name="Rokas A."/>
            <person name="Rosa C.A."/>
            <person name="Scheuner C."/>
            <person name="Sibirny A.A."/>
            <person name="Slot J.C."/>
            <person name="Stielow J.B."/>
            <person name="Sun H."/>
            <person name="Kurtzman C.P."/>
            <person name="Blackwell M."/>
            <person name="Grigoriev I.V."/>
            <person name="Jeffries T.W."/>
        </authorList>
    </citation>
    <scope>NUCLEOTIDE SEQUENCE [LARGE SCALE GENOMIC DNA]</scope>
    <source>
        <strain evidence="2">DSM 1968</strain>
    </source>
</reference>
<keyword evidence="2" id="KW-1185">Reference proteome</keyword>
<accession>A0A1D2VEN0</accession>
<evidence type="ECO:0000313" key="1">
    <source>
        <dbReference type="EMBL" id="ODV60069.1"/>
    </source>
</evidence>
<sequence>MNMRNQSMVIHSLPIGDAWVLFERWFAKSIMFFKKPDHNNLMGFIADTEVILTSNELPVLLINQSNVIVNPNLSQILKETTLFEYSIKLIENVGFSAIFKRLTPSEA</sequence>
<protein>
    <submittedName>
        <fullName evidence="1">Uncharacterized protein</fullName>
    </submittedName>
</protein>
<dbReference type="EMBL" id="KV454483">
    <property type="protein sequence ID" value="ODV60069.1"/>
    <property type="molecule type" value="Genomic_DNA"/>
</dbReference>
<dbReference type="Proteomes" id="UP000095038">
    <property type="component" value="Unassembled WGS sequence"/>
</dbReference>
<dbReference type="GeneID" id="30965524"/>
<dbReference type="RefSeq" id="XP_020046376.1">
    <property type="nucleotide sequence ID" value="XM_020191888.1"/>
</dbReference>
<gene>
    <name evidence="1" type="ORF">ASCRUDRAFT_71120</name>
</gene>
<dbReference type="AlphaFoldDB" id="A0A1D2VEN0"/>
<name>A0A1D2VEN0_9ASCO</name>
<organism evidence="1 2">
    <name type="scientific">Ascoidea rubescens DSM 1968</name>
    <dbReference type="NCBI Taxonomy" id="1344418"/>
    <lineage>
        <taxon>Eukaryota</taxon>
        <taxon>Fungi</taxon>
        <taxon>Dikarya</taxon>
        <taxon>Ascomycota</taxon>
        <taxon>Saccharomycotina</taxon>
        <taxon>Saccharomycetes</taxon>
        <taxon>Ascoideaceae</taxon>
        <taxon>Ascoidea</taxon>
    </lineage>
</organism>